<keyword evidence="2" id="KW-0548">Nucleotidyltransferase</keyword>
<dbReference type="GO" id="GO:0003964">
    <property type="term" value="F:RNA-directed DNA polymerase activity"/>
    <property type="evidence" value="ECO:0007669"/>
    <property type="project" value="UniProtKB-KW"/>
</dbReference>
<keyword evidence="2" id="KW-0695">RNA-directed DNA polymerase</keyword>
<evidence type="ECO:0000313" key="3">
    <source>
        <dbReference type="Proteomes" id="UP000050465"/>
    </source>
</evidence>
<protein>
    <submittedName>
        <fullName evidence="2">Retron-type reverse transcriptase</fullName>
    </submittedName>
</protein>
<accession>A0A0P7YP32</accession>
<dbReference type="PANTHER" id="PTHR34047">
    <property type="entry name" value="NUCLEAR INTRON MATURASE 1, MITOCHONDRIAL-RELATED"/>
    <property type="match status" value="1"/>
</dbReference>
<dbReference type="InterPro" id="IPR000477">
    <property type="entry name" value="RT_dom"/>
</dbReference>
<dbReference type="Pfam" id="PF00078">
    <property type="entry name" value="RVT_1"/>
    <property type="match status" value="1"/>
</dbReference>
<dbReference type="InterPro" id="IPR043502">
    <property type="entry name" value="DNA/RNA_pol_sf"/>
</dbReference>
<evidence type="ECO:0000313" key="2">
    <source>
        <dbReference type="EMBL" id="KPQ32125.1"/>
    </source>
</evidence>
<dbReference type="PATRIC" id="fig|1666911.3.peg.4173"/>
<evidence type="ECO:0000259" key="1">
    <source>
        <dbReference type="PROSITE" id="PS50878"/>
    </source>
</evidence>
<dbReference type="InterPro" id="IPR051083">
    <property type="entry name" value="GrpII_Intron_Splice-Mob/Def"/>
</dbReference>
<keyword evidence="2" id="KW-0808">Transferase</keyword>
<dbReference type="CDD" id="cd01646">
    <property type="entry name" value="RT_Bac_retron_I"/>
    <property type="match status" value="1"/>
</dbReference>
<feature type="domain" description="Reverse transcriptase" evidence="1">
    <location>
        <begin position="1"/>
        <end position="284"/>
    </location>
</feature>
<dbReference type="STRING" id="1666911.HLUCCA11_22265"/>
<sequence length="372" mass="44074">MKRYGNLWPQVIDFENLWLAARLAQKGKRFRGNVLEFNHALERDLFRLQRELKNHTYQPGGYRTFEIKDPKSRIISAAPYRDRVVHHALCNVIMPLLEPTLVEQTYANRVGYGTHRALKQFTGWARQYRYCLQCDIQKYFPSIDHEILKGMIRRKIKCPDTLWLVDTVIDAGNEQIPIIDYFPGDDLLTPVQRRKGLPIGNLTSQSFANLYLSPFDHFVKERLKLGQYLRYVDDFAAFSDDWQELADARVAMEAYLADLRLKMHPIKSQLFETRYGANFVGFRVLPDRIRVRSDNLRRSRKRMKGLQQMYATGDISLDELVQRIRSWEAHLLHGDTYRLRRKLFDRYVFVKGEEAYIKRLVEEERTLAYEED</sequence>
<organism evidence="2 3">
    <name type="scientific">Phormidesmis priestleyi Ana</name>
    <dbReference type="NCBI Taxonomy" id="1666911"/>
    <lineage>
        <taxon>Bacteria</taxon>
        <taxon>Bacillati</taxon>
        <taxon>Cyanobacteriota</taxon>
        <taxon>Cyanophyceae</taxon>
        <taxon>Leptolyngbyales</taxon>
        <taxon>Leptolyngbyaceae</taxon>
        <taxon>Phormidesmis</taxon>
    </lineage>
</organism>
<gene>
    <name evidence="2" type="ORF">HLUCCA11_22265</name>
</gene>
<dbReference type="Proteomes" id="UP000050465">
    <property type="component" value="Unassembled WGS sequence"/>
</dbReference>
<proteinExistence type="predicted"/>
<dbReference type="PROSITE" id="PS50878">
    <property type="entry name" value="RT_POL"/>
    <property type="match status" value="1"/>
</dbReference>
<name>A0A0P7YP32_9CYAN</name>
<reference evidence="2 3" key="1">
    <citation type="submission" date="2015-09" db="EMBL/GenBank/DDBJ databases">
        <title>Identification and resolution of microdiversity through metagenomic sequencing of parallel consortia.</title>
        <authorList>
            <person name="Nelson W.C."/>
            <person name="Romine M.F."/>
            <person name="Lindemann S.R."/>
        </authorList>
    </citation>
    <scope>NUCLEOTIDE SEQUENCE [LARGE SCALE GENOMIC DNA]</scope>
    <source>
        <strain evidence="2">Ana</strain>
    </source>
</reference>
<dbReference type="PANTHER" id="PTHR34047:SF8">
    <property type="entry name" value="PROTEIN YKFC"/>
    <property type="match status" value="1"/>
</dbReference>
<comment type="caution">
    <text evidence="2">The sequence shown here is derived from an EMBL/GenBank/DDBJ whole genome shotgun (WGS) entry which is preliminary data.</text>
</comment>
<dbReference type="SUPFAM" id="SSF56672">
    <property type="entry name" value="DNA/RNA polymerases"/>
    <property type="match status" value="1"/>
</dbReference>
<dbReference type="EMBL" id="LJZR01000068">
    <property type="protein sequence ID" value="KPQ32125.1"/>
    <property type="molecule type" value="Genomic_DNA"/>
</dbReference>
<dbReference type="AlphaFoldDB" id="A0A0P7YP32"/>